<dbReference type="GO" id="GO:0000981">
    <property type="term" value="F:DNA-binding transcription factor activity, RNA polymerase II-specific"/>
    <property type="evidence" value="ECO:0007669"/>
    <property type="project" value="TreeGrafter"/>
</dbReference>
<dbReference type="Gene3D" id="3.10.390.10">
    <property type="entry name" value="SAND domain-like"/>
    <property type="match status" value="1"/>
</dbReference>
<dbReference type="GO" id="GO:0008270">
    <property type="term" value="F:zinc ion binding"/>
    <property type="evidence" value="ECO:0007669"/>
    <property type="project" value="UniProtKB-KW"/>
</dbReference>
<feature type="domain" description="PHD-type" evidence="9">
    <location>
        <begin position="684"/>
        <end position="730"/>
    </location>
</feature>
<dbReference type="InterPro" id="IPR043563">
    <property type="entry name" value="Sp110/Sp140/Sp140L-like"/>
</dbReference>
<evidence type="ECO:0000313" key="13">
    <source>
        <dbReference type="RefSeq" id="XP_040495264.1"/>
    </source>
</evidence>
<feature type="compositionally biased region" description="Basic residues" evidence="8">
    <location>
        <begin position="361"/>
        <end position="387"/>
    </location>
</feature>
<sequence>MFPVPSHGPWGRTPMPPPFHTPLPRLVRMAEPPTSPKCPGTLQVSGRRWREAAGTVFSFLHDLLQILSLFFSPEAWPSLHVAKHRLPVSPTGISLLFSPSSRSDPWLLDAGKGQEQVADPASRMFTMTRALEDTLLQQFIYQKLEIAYAIYKPFPFLEGLRDNFFITETMYRESMEACRNQVPVPRVVYNILTHLEKNFSLSFLEMLFSRINLHEYPHLMTILKGFRSVVNCCGGWSRAVPTLLEAPANPAEGCSLQMLLPLPPPQSHPPHAPSITEPGTSTQHSAEIVGEPSSPSDPAVTLPRATQEESITPGNLTSQINDDEDSHGTPGTPSDTVRVMNDDSPEPNDPEELQEASSTPAKKKGKKRKRSIWSTPKKRHQKKRLPKGRTSPQHKSQEKLQGVAQATQRKDDSPRKSNAMTRVQKAKTERAQTAGPEEISDDSSEMNEEKSPQEPPSTPPSILHDPTNNGNKPSSGKSPGEKRKRIEQYNLPSSKRRQEKKLPRSKWSVRYVSALPGHSTREKLHVVDQAPDRRDDSTRSSKIMTRAQKARIECVQTSESKEKKGEKDVGSSSRRRCQKNIPRKQKPKDETMDFLSPELPVTCGEAKGILYKEKLKQGSSEKCIRNEEGVWFTPKEFEMEGKRTKTRKWKQTVLCRGKPLEELLKKGLLLCPPRISVKREWENAKECEVCCTGGPLLCCDTCPRAFHEDCHIPSAEAERSPWSCTFCQIKESSGRQQRHRESEVLERQMQPEEQVKCEFLLLKAYCHPQSSFFAETPHNIRDYGEPFKEAMWLDLIKERLTEKVYTVAWFVRDMRLIFRNHKTFYKASDFGQIGLDLEAEFEKDLKEVFIFCKANESSFQTL</sequence>
<keyword evidence="1" id="KW-0597">Phosphoprotein</keyword>
<evidence type="ECO:0000256" key="1">
    <source>
        <dbReference type="ARBA" id="ARBA00022553"/>
    </source>
</evidence>
<keyword evidence="5" id="KW-0103">Bromodomain</keyword>
<dbReference type="Gene3D" id="3.30.40.10">
    <property type="entry name" value="Zinc/RING finger domain, C3HC4 (zinc finger)"/>
    <property type="match status" value="1"/>
</dbReference>
<evidence type="ECO:0000256" key="3">
    <source>
        <dbReference type="ARBA" id="ARBA00022771"/>
    </source>
</evidence>
<dbReference type="InterPro" id="IPR013083">
    <property type="entry name" value="Znf_RING/FYVE/PHD"/>
</dbReference>
<dbReference type="PROSITE" id="PS50864">
    <property type="entry name" value="SAND"/>
    <property type="match status" value="1"/>
</dbReference>
<evidence type="ECO:0000256" key="8">
    <source>
        <dbReference type="SAM" id="MobiDB-lite"/>
    </source>
</evidence>
<dbReference type="SUPFAM" id="SSF63763">
    <property type="entry name" value="SAND domain-like"/>
    <property type="match status" value="1"/>
</dbReference>
<protein>
    <submittedName>
        <fullName evidence="13">LOW QUALITY PROTEIN: sp110 nuclear body protein</fullName>
    </submittedName>
</protein>
<evidence type="ECO:0000256" key="7">
    <source>
        <dbReference type="PROSITE-ProRule" id="PRU00146"/>
    </source>
</evidence>
<dbReference type="CDD" id="cd15626">
    <property type="entry name" value="PHD_SP110_140"/>
    <property type="match status" value="1"/>
</dbReference>
<feature type="compositionally biased region" description="Pro residues" evidence="8">
    <location>
        <begin position="261"/>
        <end position="272"/>
    </location>
</feature>
<name>A0A8M1GUU7_URSMA</name>
<evidence type="ECO:0000259" key="11">
    <source>
        <dbReference type="PROSITE" id="PS51414"/>
    </source>
</evidence>
<dbReference type="InterPro" id="IPR001965">
    <property type="entry name" value="Znf_PHD"/>
</dbReference>
<feature type="compositionally biased region" description="Polar residues" evidence="8">
    <location>
        <begin position="466"/>
        <end position="477"/>
    </location>
</feature>
<reference evidence="13" key="1">
    <citation type="submission" date="2025-08" db="UniProtKB">
        <authorList>
            <consortium name="RefSeq"/>
        </authorList>
    </citation>
    <scope>IDENTIFICATION</scope>
    <source>
        <tissue evidence="13">Whole blood</tissue>
    </source>
</reference>
<dbReference type="SMART" id="SM00258">
    <property type="entry name" value="SAND"/>
    <property type="match status" value="1"/>
</dbReference>
<proteinExistence type="predicted"/>
<dbReference type="AlphaFoldDB" id="A0A8M1GUU7"/>
<dbReference type="PROSITE" id="PS51414">
    <property type="entry name" value="HSR"/>
    <property type="match status" value="1"/>
</dbReference>
<dbReference type="InterPro" id="IPR004865">
    <property type="entry name" value="HSR_dom"/>
</dbReference>
<dbReference type="Pfam" id="PF00439">
    <property type="entry name" value="Bromodomain"/>
    <property type="match status" value="1"/>
</dbReference>
<dbReference type="PANTHER" id="PTHR46386:SF7">
    <property type="entry name" value="SP110 NUCLEAR BODY PROTEIN"/>
    <property type="match status" value="1"/>
</dbReference>
<feature type="domain" description="HSR" evidence="11">
    <location>
        <begin position="117"/>
        <end position="231"/>
    </location>
</feature>
<dbReference type="PROSITE" id="PS01359">
    <property type="entry name" value="ZF_PHD_1"/>
    <property type="match status" value="1"/>
</dbReference>
<evidence type="ECO:0000256" key="4">
    <source>
        <dbReference type="ARBA" id="ARBA00022833"/>
    </source>
</evidence>
<dbReference type="SUPFAM" id="SSF57903">
    <property type="entry name" value="FYVE/PHD zinc finger"/>
    <property type="match status" value="1"/>
</dbReference>
<dbReference type="InterPro" id="IPR001487">
    <property type="entry name" value="Bromodomain"/>
</dbReference>
<evidence type="ECO:0000256" key="2">
    <source>
        <dbReference type="ARBA" id="ARBA00022723"/>
    </source>
</evidence>
<dbReference type="GO" id="GO:0003677">
    <property type="term" value="F:DNA binding"/>
    <property type="evidence" value="ECO:0007669"/>
    <property type="project" value="UniProtKB-KW"/>
</dbReference>
<dbReference type="InterPro" id="IPR030411">
    <property type="entry name" value="Sp140_Bromo"/>
</dbReference>
<evidence type="ECO:0000256" key="5">
    <source>
        <dbReference type="ARBA" id="ARBA00023117"/>
    </source>
</evidence>
<dbReference type="OrthoDB" id="1870062at2759"/>
<dbReference type="Proteomes" id="UP000261680">
    <property type="component" value="Unplaced"/>
</dbReference>
<dbReference type="SUPFAM" id="SSF47370">
    <property type="entry name" value="Bromodomain"/>
    <property type="match status" value="1"/>
</dbReference>
<evidence type="ECO:0000259" key="9">
    <source>
        <dbReference type="PROSITE" id="PS50016"/>
    </source>
</evidence>
<dbReference type="InterPro" id="IPR019786">
    <property type="entry name" value="Zinc_finger_PHD-type_CS"/>
</dbReference>
<dbReference type="InterPro" id="IPR010919">
    <property type="entry name" value="SAND-like_dom_sf"/>
</dbReference>
<dbReference type="CDD" id="cd05501">
    <property type="entry name" value="Bromo_SP100C_like"/>
    <property type="match status" value="1"/>
</dbReference>
<keyword evidence="2" id="KW-0479">Metal-binding</keyword>
<dbReference type="InterPro" id="IPR036427">
    <property type="entry name" value="Bromodomain-like_sf"/>
</dbReference>
<feature type="compositionally biased region" description="Acidic residues" evidence="8">
    <location>
        <begin position="343"/>
        <end position="354"/>
    </location>
</feature>
<evidence type="ECO:0000259" key="10">
    <source>
        <dbReference type="PROSITE" id="PS50864"/>
    </source>
</evidence>
<keyword evidence="3 7" id="KW-0863">Zinc-finger</keyword>
<dbReference type="GeneID" id="103662692"/>
<dbReference type="Pfam" id="PF01342">
    <property type="entry name" value="SAND"/>
    <property type="match status" value="1"/>
</dbReference>
<dbReference type="InterPro" id="IPR000770">
    <property type="entry name" value="SAND_dom"/>
</dbReference>
<feature type="domain" description="SAND" evidence="10">
    <location>
        <begin position="589"/>
        <end position="670"/>
    </location>
</feature>
<feature type="compositionally biased region" description="Basic and acidic residues" evidence="8">
    <location>
        <begin position="519"/>
        <end position="539"/>
    </location>
</feature>
<accession>A0A8M1GUU7</accession>
<dbReference type="KEGG" id="umr:103662692"/>
<evidence type="ECO:0000256" key="6">
    <source>
        <dbReference type="ARBA" id="ARBA00023125"/>
    </source>
</evidence>
<dbReference type="Pfam" id="PF03172">
    <property type="entry name" value="HSR"/>
    <property type="match status" value="1"/>
</dbReference>
<gene>
    <name evidence="13" type="primary">SP110</name>
</gene>
<dbReference type="FunFam" id="3.30.40.10:FF:000294">
    <property type="entry name" value="Nuclear autoantigen Sp-100"/>
    <property type="match status" value="1"/>
</dbReference>
<dbReference type="CTD" id="3431"/>
<feature type="compositionally biased region" description="Polar residues" evidence="8">
    <location>
        <begin position="308"/>
        <end position="320"/>
    </location>
</feature>
<keyword evidence="4" id="KW-0862">Zinc</keyword>
<dbReference type="InterPro" id="IPR011011">
    <property type="entry name" value="Znf_FYVE_PHD"/>
</dbReference>
<dbReference type="FunFam" id="1.20.920.10:FF:000028">
    <property type="entry name" value="Nuclear autoantigen Sp-100"/>
    <property type="match status" value="1"/>
</dbReference>
<feature type="region of interest" description="Disordered" evidence="8">
    <location>
        <begin position="257"/>
        <end position="591"/>
    </location>
</feature>
<dbReference type="GO" id="GO:0031981">
    <property type="term" value="C:nuclear lumen"/>
    <property type="evidence" value="ECO:0007669"/>
    <property type="project" value="UniProtKB-ARBA"/>
</dbReference>
<dbReference type="Gene3D" id="1.20.920.10">
    <property type="entry name" value="Bromodomain-like"/>
    <property type="match status" value="1"/>
</dbReference>
<feature type="compositionally biased region" description="Basic and acidic residues" evidence="8">
    <location>
        <begin position="559"/>
        <end position="569"/>
    </location>
</feature>
<dbReference type="InterPro" id="IPR019787">
    <property type="entry name" value="Znf_PHD-finger"/>
</dbReference>
<dbReference type="SMART" id="SM00249">
    <property type="entry name" value="PHD"/>
    <property type="match status" value="1"/>
</dbReference>
<dbReference type="PANTHER" id="PTHR46386">
    <property type="entry name" value="NUCLEAR BODY PROTEIN SP140"/>
    <property type="match status" value="1"/>
</dbReference>
<dbReference type="PROSITE" id="PS50016">
    <property type="entry name" value="ZF_PHD_2"/>
    <property type="match status" value="1"/>
</dbReference>
<feature type="compositionally biased region" description="Basic residues" evidence="8">
    <location>
        <begin position="573"/>
        <end position="586"/>
    </location>
</feature>
<dbReference type="SMART" id="SM00297">
    <property type="entry name" value="BROMO"/>
    <property type="match status" value="1"/>
</dbReference>
<keyword evidence="6" id="KW-0238">DNA-binding</keyword>
<organism evidence="12 13">
    <name type="scientific">Ursus maritimus</name>
    <name type="common">Polar bear</name>
    <name type="synonym">Thalarctos maritimus</name>
    <dbReference type="NCBI Taxonomy" id="29073"/>
    <lineage>
        <taxon>Eukaryota</taxon>
        <taxon>Metazoa</taxon>
        <taxon>Chordata</taxon>
        <taxon>Craniata</taxon>
        <taxon>Vertebrata</taxon>
        <taxon>Euteleostomi</taxon>
        <taxon>Mammalia</taxon>
        <taxon>Eutheria</taxon>
        <taxon>Laurasiatheria</taxon>
        <taxon>Carnivora</taxon>
        <taxon>Caniformia</taxon>
        <taxon>Ursidae</taxon>
        <taxon>Ursus</taxon>
    </lineage>
</organism>
<keyword evidence="12" id="KW-1185">Reference proteome</keyword>
<dbReference type="RefSeq" id="XP_040495264.1">
    <property type="nucleotide sequence ID" value="XM_040639330.1"/>
</dbReference>
<evidence type="ECO:0000313" key="12">
    <source>
        <dbReference type="Proteomes" id="UP000261680"/>
    </source>
</evidence>